<keyword evidence="5" id="KW-1185">Reference proteome</keyword>
<dbReference type="PANTHER" id="PTHR30007">
    <property type="entry name" value="PHP DOMAIN PROTEIN"/>
    <property type="match status" value="1"/>
</dbReference>
<dbReference type="KEGG" id="tpla:ElP_13390"/>
<organism evidence="4 5">
    <name type="scientific">Tautonia plasticadhaerens</name>
    <dbReference type="NCBI Taxonomy" id="2527974"/>
    <lineage>
        <taxon>Bacteria</taxon>
        <taxon>Pseudomonadati</taxon>
        <taxon>Planctomycetota</taxon>
        <taxon>Planctomycetia</taxon>
        <taxon>Isosphaerales</taxon>
        <taxon>Isosphaeraceae</taxon>
        <taxon>Tautonia</taxon>
    </lineage>
</organism>
<proteinExistence type="predicted"/>
<evidence type="ECO:0000259" key="2">
    <source>
        <dbReference type="Pfam" id="PF01609"/>
    </source>
</evidence>
<sequence>MVIAGANAPDFTLLEATIRAVVTERPDPEQVEQHLCLDAGYDNGPARGVAEGHGYVPHIRPARGGPRPERRPGRRKARRWVVERTLAWLSKCRGLLVRYDEHEENSLGLIQPACGLLWYRRLHRIRAA</sequence>
<evidence type="ECO:0000313" key="4">
    <source>
        <dbReference type="EMBL" id="QDV35338.1"/>
    </source>
</evidence>
<accession>A0A518H3E1</accession>
<reference evidence="4 5" key="1">
    <citation type="submission" date="2019-02" db="EMBL/GenBank/DDBJ databases">
        <title>Deep-cultivation of Planctomycetes and their phenomic and genomic characterization uncovers novel biology.</title>
        <authorList>
            <person name="Wiegand S."/>
            <person name="Jogler M."/>
            <person name="Boedeker C."/>
            <person name="Pinto D."/>
            <person name="Vollmers J."/>
            <person name="Rivas-Marin E."/>
            <person name="Kohn T."/>
            <person name="Peeters S.H."/>
            <person name="Heuer A."/>
            <person name="Rast P."/>
            <person name="Oberbeckmann S."/>
            <person name="Bunk B."/>
            <person name="Jeske O."/>
            <person name="Meyerdierks A."/>
            <person name="Storesund J.E."/>
            <person name="Kallscheuer N."/>
            <person name="Luecker S."/>
            <person name="Lage O.M."/>
            <person name="Pohl T."/>
            <person name="Merkel B.J."/>
            <person name="Hornburger P."/>
            <person name="Mueller R.-W."/>
            <person name="Bruemmer F."/>
            <person name="Labrenz M."/>
            <person name="Spormann A.M."/>
            <person name="Op den Camp H."/>
            <person name="Overmann J."/>
            <person name="Amann R."/>
            <person name="Jetten M.S.M."/>
            <person name="Mascher T."/>
            <person name="Medema M.H."/>
            <person name="Devos D.P."/>
            <person name="Kaster A.-K."/>
            <person name="Ovreas L."/>
            <person name="Rohde M."/>
            <person name="Galperin M.Y."/>
            <person name="Jogler C."/>
        </authorList>
    </citation>
    <scope>NUCLEOTIDE SEQUENCE [LARGE SCALE GENOMIC DNA]</scope>
    <source>
        <strain evidence="4 5">ElP</strain>
    </source>
</reference>
<feature type="domain" description="Transposase IS4-like" evidence="2">
    <location>
        <begin position="2"/>
        <end position="109"/>
    </location>
</feature>
<dbReference type="Pfam" id="PF01609">
    <property type="entry name" value="DDE_Tnp_1"/>
    <property type="match status" value="1"/>
</dbReference>
<dbReference type="GO" id="GO:0006313">
    <property type="term" value="P:DNA transposition"/>
    <property type="evidence" value="ECO:0007669"/>
    <property type="project" value="InterPro"/>
</dbReference>
<evidence type="ECO:0000313" key="3">
    <source>
        <dbReference type="EMBL" id="QDV33467.1"/>
    </source>
</evidence>
<dbReference type="GO" id="GO:0004803">
    <property type="term" value="F:transposase activity"/>
    <property type="evidence" value="ECO:0007669"/>
    <property type="project" value="InterPro"/>
</dbReference>
<protein>
    <recommendedName>
        <fullName evidence="2">Transposase IS4-like domain-containing protein</fullName>
    </recommendedName>
</protein>
<dbReference type="KEGG" id="tpla:ElP_32410"/>
<dbReference type="Proteomes" id="UP000317835">
    <property type="component" value="Chromosome"/>
</dbReference>
<dbReference type="InterPro" id="IPR002559">
    <property type="entry name" value="Transposase_11"/>
</dbReference>
<name>A0A518H3E1_9BACT</name>
<feature type="region of interest" description="Disordered" evidence="1">
    <location>
        <begin position="54"/>
        <end position="76"/>
    </location>
</feature>
<gene>
    <name evidence="3" type="ORF">ElP_13390</name>
    <name evidence="4" type="ORF">ElP_32410</name>
</gene>
<dbReference type="EMBL" id="CP036426">
    <property type="protein sequence ID" value="QDV35338.1"/>
    <property type="molecule type" value="Genomic_DNA"/>
</dbReference>
<evidence type="ECO:0000256" key="1">
    <source>
        <dbReference type="SAM" id="MobiDB-lite"/>
    </source>
</evidence>
<dbReference type="EMBL" id="CP036426">
    <property type="protein sequence ID" value="QDV33467.1"/>
    <property type="molecule type" value="Genomic_DNA"/>
</dbReference>
<evidence type="ECO:0000313" key="5">
    <source>
        <dbReference type="Proteomes" id="UP000317835"/>
    </source>
</evidence>
<dbReference type="PANTHER" id="PTHR30007:SF0">
    <property type="entry name" value="TRANSPOSASE"/>
    <property type="match status" value="1"/>
</dbReference>
<dbReference type="AlphaFoldDB" id="A0A518H3E1"/>
<dbReference type="GO" id="GO:0003677">
    <property type="term" value="F:DNA binding"/>
    <property type="evidence" value="ECO:0007669"/>
    <property type="project" value="InterPro"/>
</dbReference>